<protein>
    <submittedName>
        <fullName evidence="1">Uncharacterized protein</fullName>
    </submittedName>
</protein>
<comment type="caution">
    <text evidence="1">The sequence shown here is derived from an EMBL/GenBank/DDBJ whole genome shotgun (WGS) entry which is preliminary data.</text>
</comment>
<proteinExistence type="predicted"/>
<organism evidence="1 2">
    <name type="scientific">Turnera subulata</name>
    <dbReference type="NCBI Taxonomy" id="218843"/>
    <lineage>
        <taxon>Eukaryota</taxon>
        <taxon>Viridiplantae</taxon>
        <taxon>Streptophyta</taxon>
        <taxon>Embryophyta</taxon>
        <taxon>Tracheophyta</taxon>
        <taxon>Spermatophyta</taxon>
        <taxon>Magnoliopsida</taxon>
        <taxon>eudicotyledons</taxon>
        <taxon>Gunneridae</taxon>
        <taxon>Pentapetalae</taxon>
        <taxon>rosids</taxon>
        <taxon>fabids</taxon>
        <taxon>Malpighiales</taxon>
        <taxon>Passifloraceae</taxon>
        <taxon>Turnera</taxon>
    </lineage>
</organism>
<dbReference type="PANTHER" id="PTHR31284:SF10">
    <property type="entry name" value="ACID PHOSPHATASE-LIKE PROTEIN"/>
    <property type="match status" value="1"/>
</dbReference>
<accession>A0A9Q0FHL0</accession>
<dbReference type="Gene3D" id="3.40.50.1000">
    <property type="entry name" value="HAD superfamily/HAD-like"/>
    <property type="match status" value="1"/>
</dbReference>
<evidence type="ECO:0000313" key="1">
    <source>
        <dbReference type="EMBL" id="KAJ4831537.1"/>
    </source>
</evidence>
<keyword evidence="2" id="KW-1185">Reference proteome</keyword>
<dbReference type="InterPro" id="IPR023214">
    <property type="entry name" value="HAD_sf"/>
</dbReference>
<dbReference type="AlphaFoldDB" id="A0A9Q0FHL0"/>
<evidence type="ECO:0000313" key="2">
    <source>
        <dbReference type="Proteomes" id="UP001141552"/>
    </source>
</evidence>
<gene>
    <name evidence="1" type="ORF">Tsubulata_032219</name>
</gene>
<dbReference type="EMBL" id="JAKUCV010005344">
    <property type="protein sequence ID" value="KAJ4831537.1"/>
    <property type="molecule type" value="Genomic_DNA"/>
</dbReference>
<reference evidence="1" key="2">
    <citation type="journal article" date="2023" name="Plants (Basel)">
        <title>Annotation of the Turnera subulata (Passifloraceae) Draft Genome Reveals the S-Locus Evolved after the Divergence of Turneroideae from Passifloroideae in a Stepwise Manner.</title>
        <authorList>
            <person name="Henning P.M."/>
            <person name="Roalson E.H."/>
            <person name="Mir W."/>
            <person name="McCubbin A.G."/>
            <person name="Shore J.S."/>
        </authorList>
    </citation>
    <scope>NUCLEOTIDE SEQUENCE</scope>
    <source>
        <strain evidence="1">F60SS</strain>
    </source>
</reference>
<dbReference type="PANTHER" id="PTHR31284">
    <property type="entry name" value="ACID PHOSPHATASE-LIKE PROTEIN"/>
    <property type="match status" value="1"/>
</dbReference>
<name>A0A9Q0FHL0_9ROSI</name>
<reference evidence="1" key="1">
    <citation type="submission" date="2022-02" db="EMBL/GenBank/DDBJ databases">
        <authorList>
            <person name="Henning P.M."/>
            <person name="McCubbin A.G."/>
            <person name="Shore J.S."/>
        </authorList>
    </citation>
    <scope>NUCLEOTIDE SEQUENCE</scope>
    <source>
        <strain evidence="1">F60SS</strain>
        <tissue evidence="1">Leaves</tissue>
    </source>
</reference>
<dbReference type="OrthoDB" id="59415at2759"/>
<dbReference type="Proteomes" id="UP001141552">
    <property type="component" value="Unassembled WGS sequence"/>
</dbReference>
<sequence>MLNRESDAMKSKGYVTVPSRCLSYVKGYVTGEHYVSDSEVVTSNSLAFAKIVKLAGDGKDAWVFDIAWVWTLWCWCVRRR</sequence>
<dbReference type="InterPro" id="IPR005519">
    <property type="entry name" value="Acid_phosphat_B-like"/>
</dbReference>
<dbReference type="Pfam" id="PF03767">
    <property type="entry name" value="Acid_phosphat_B"/>
    <property type="match status" value="1"/>
</dbReference>